<organism evidence="2 3">
    <name type="scientific">Corynespora cassiicola Philippines</name>
    <dbReference type="NCBI Taxonomy" id="1448308"/>
    <lineage>
        <taxon>Eukaryota</taxon>
        <taxon>Fungi</taxon>
        <taxon>Dikarya</taxon>
        <taxon>Ascomycota</taxon>
        <taxon>Pezizomycotina</taxon>
        <taxon>Dothideomycetes</taxon>
        <taxon>Pleosporomycetidae</taxon>
        <taxon>Pleosporales</taxon>
        <taxon>Corynesporascaceae</taxon>
        <taxon>Corynespora</taxon>
    </lineage>
</organism>
<keyword evidence="3" id="KW-1185">Reference proteome</keyword>
<dbReference type="OrthoDB" id="3783585at2759"/>
<evidence type="ECO:0000313" key="3">
    <source>
        <dbReference type="Proteomes" id="UP000240883"/>
    </source>
</evidence>
<name>A0A2T2NPB1_CORCC</name>
<dbReference type="EMBL" id="KZ678135">
    <property type="protein sequence ID" value="PSN67271.1"/>
    <property type="molecule type" value="Genomic_DNA"/>
</dbReference>
<feature type="region of interest" description="Disordered" evidence="1">
    <location>
        <begin position="254"/>
        <end position="301"/>
    </location>
</feature>
<proteinExistence type="predicted"/>
<dbReference type="AlphaFoldDB" id="A0A2T2NPB1"/>
<protein>
    <submittedName>
        <fullName evidence="2">Uncharacterized protein</fullName>
    </submittedName>
</protein>
<sequence>MSAAETYACFNKHGKRNGHYFSAMHLYDCGVWIGYLAPERHGERFRNLPSFNELKTNSKRYQDAYPPTIPGKVTEGRREAICRACFTEQPATIELMEISFTPRNKLVIMRLDGTDKDGMFCILVPQPNDRSLAGLQPYRPYEIINDGRGYDLVNNFCLLVLRNKSQHLGLLETANEVLTNQAPSIPETEESTERTNSISPIPSHILSDMALPAVAQPIPSVGSSIAIPVPIPEPQPMPSPMPSVVFTEHTIRVPETNGNNKRPAPQDDDQNGPPLKRHDGEVTPVSKRTTQLPATPISTETTVIPPNRDLVASQSQRVRIIWNQVIDDTEYEYIHTMYECDGFKGLQRLLAEDSEHEPEAAQLLAEARLWRFAFQLPGARKKVTTLRTESEVGFERLQDLLAKSSALEADLRLQIDLQLTILK</sequence>
<dbReference type="Proteomes" id="UP000240883">
    <property type="component" value="Unassembled WGS sequence"/>
</dbReference>
<gene>
    <name evidence="2" type="ORF">BS50DRAFT_634657</name>
</gene>
<evidence type="ECO:0000313" key="2">
    <source>
        <dbReference type="EMBL" id="PSN67271.1"/>
    </source>
</evidence>
<accession>A0A2T2NPB1</accession>
<reference evidence="2 3" key="1">
    <citation type="journal article" date="2018" name="Front. Microbiol.">
        <title>Genome-Wide Analysis of Corynespora cassiicola Leaf Fall Disease Putative Effectors.</title>
        <authorList>
            <person name="Lopez D."/>
            <person name="Ribeiro S."/>
            <person name="Label P."/>
            <person name="Fumanal B."/>
            <person name="Venisse J.S."/>
            <person name="Kohler A."/>
            <person name="de Oliveira R.R."/>
            <person name="Labutti K."/>
            <person name="Lipzen A."/>
            <person name="Lail K."/>
            <person name="Bauer D."/>
            <person name="Ohm R.A."/>
            <person name="Barry K.W."/>
            <person name="Spatafora J."/>
            <person name="Grigoriev I.V."/>
            <person name="Martin F.M."/>
            <person name="Pujade-Renaud V."/>
        </authorList>
    </citation>
    <scope>NUCLEOTIDE SEQUENCE [LARGE SCALE GENOMIC DNA]</scope>
    <source>
        <strain evidence="2 3">Philippines</strain>
    </source>
</reference>
<evidence type="ECO:0000256" key="1">
    <source>
        <dbReference type="SAM" id="MobiDB-lite"/>
    </source>
</evidence>
<feature type="compositionally biased region" description="Polar residues" evidence="1">
    <location>
        <begin position="286"/>
        <end position="301"/>
    </location>
</feature>